<gene>
    <name evidence="2" type="ORF">ABT57_15710</name>
</gene>
<protein>
    <submittedName>
        <fullName evidence="2">Cytosine deaminase</fullName>
    </submittedName>
</protein>
<name>A0A0J1H979_9GAMM</name>
<accession>A0A0J1H979</accession>
<dbReference type="Proteomes" id="UP000035909">
    <property type="component" value="Unassembled WGS sequence"/>
</dbReference>
<sequence length="398" mass="43935">MATLLLKQAQLGTAKHKSDVLVKDGSIAEIASLINVEADTVLDADGLVMLPGLIDGHAHIDKTLWGMEWYENDVPRDLQAIVENERRFRAETPFDSQQQSERIAKEYLRLGTTHIRTHIDVDTEMGCRHVEGVLATKKKLRGLVEIETVCFPQSGMLGRPGTYDVMDQAMMMGCDLVGGIDPSSFERDPVRHIDCLFELAQKHGKGIDLHLHEAGELGAFSVELVVERVQATGMQGMVTISHAFCLGEVDDGYQRKLAALLGQNDIRIATTAPSNRTVPPFELLREHGVIISAGNDGIRDTWSPYGNADLLQRAMFLGLKYRWRKDKELEQALYAITEGGAQLMGLENYGLRPGADADFVLVKGQNFVEAIVSQPAQRTVFRKGRCVVNNGEWVGGAL</sequence>
<dbReference type="GO" id="GO:0016814">
    <property type="term" value="F:hydrolase activity, acting on carbon-nitrogen (but not peptide) bonds, in cyclic amidines"/>
    <property type="evidence" value="ECO:0007669"/>
    <property type="project" value="TreeGrafter"/>
</dbReference>
<reference evidence="2 3" key="1">
    <citation type="submission" date="2015-05" db="EMBL/GenBank/DDBJ databases">
        <title>Photobacterium galathea sp. nov.</title>
        <authorList>
            <person name="Machado H."/>
            <person name="Gram L."/>
        </authorList>
    </citation>
    <scope>NUCLEOTIDE SEQUENCE [LARGE SCALE GENOMIC DNA]</scope>
    <source>
        <strain evidence="2 3">DSM 22954</strain>
    </source>
</reference>
<dbReference type="SUPFAM" id="SSF51556">
    <property type="entry name" value="Metallo-dependent hydrolases"/>
    <property type="match status" value="1"/>
</dbReference>
<dbReference type="PANTHER" id="PTHR32027">
    <property type="entry name" value="CYTOSINE DEAMINASE"/>
    <property type="match status" value="1"/>
</dbReference>
<dbReference type="RefSeq" id="WP_047886128.1">
    <property type="nucleotide sequence ID" value="NZ_CP071326.1"/>
</dbReference>
<feature type="domain" description="Amidohydrolase 3" evidence="1">
    <location>
        <begin position="41"/>
        <end position="92"/>
    </location>
</feature>
<evidence type="ECO:0000259" key="1">
    <source>
        <dbReference type="Pfam" id="PF07969"/>
    </source>
</evidence>
<dbReference type="Pfam" id="PF07969">
    <property type="entry name" value="Amidohydro_3"/>
    <property type="match status" value="2"/>
</dbReference>
<dbReference type="EMBL" id="LDOU01000015">
    <property type="protein sequence ID" value="KLV08240.1"/>
    <property type="molecule type" value="Genomic_DNA"/>
</dbReference>
<dbReference type="AlphaFoldDB" id="A0A0J1H979"/>
<dbReference type="CDD" id="cd01293">
    <property type="entry name" value="Bact_CD"/>
    <property type="match status" value="1"/>
</dbReference>
<dbReference type="Gene3D" id="3.20.20.140">
    <property type="entry name" value="Metal-dependent hydrolases"/>
    <property type="match status" value="1"/>
</dbReference>
<dbReference type="PATRIC" id="fig|320778.3.peg.3415"/>
<organism evidence="2 3">
    <name type="scientific">Photobacterium ganghwense</name>
    <dbReference type="NCBI Taxonomy" id="320778"/>
    <lineage>
        <taxon>Bacteria</taxon>
        <taxon>Pseudomonadati</taxon>
        <taxon>Pseudomonadota</taxon>
        <taxon>Gammaproteobacteria</taxon>
        <taxon>Vibrionales</taxon>
        <taxon>Vibrionaceae</taxon>
        <taxon>Photobacterium</taxon>
    </lineage>
</organism>
<dbReference type="Gene3D" id="2.30.40.10">
    <property type="entry name" value="Urease, subunit C, domain 1"/>
    <property type="match status" value="1"/>
</dbReference>
<feature type="domain" description="Amidohydrolase 3" evidence="1">
    <location>
        <begin position="151"/>
        <end position="387"/>
    </location>
</feature>
<dbReference type="NCBIfam" id="NF004636">
    <property type="entry name" value="PRK05985.1"/>
    <property type="match status" value="1"/>
</dbReference>
<keyword evidence="3" id="KW-1185">Reference proteome</keyword>
<dbReference type="SUPFAM" id="SSF51338">
    <property type="entry name" value="Composite domain of metallo-dependent hydrolases"/>
    <property type="match status" value="1"/>
</dbReference>
<dbReference type="InterPro" id="IPR011059">
    <property type="entry name" value="Metal-dep_hydrolase_composite"/>
</dbReference>
<dbReference type="STRING" id="320778.ABT57_15710"/>
<dbReference type="PANTHER" id="PTHR32027:SF9">
    <property type="entry name" value="BLL3847 PROTEIN"/>
    <property type="match status" value="1"/>
</dbReference>
<dbReference type="InterPro" id="IPR032466">
    <property type="entry name" value="Metal_Hydrolase"/>
</dbReference>
<dbReference type="OrthoDB" id="9766983at2"/>
<evidence type="ECO:0000313" key="3">
    <source>
        <dbReference type="Proteomes" id="UP000035909"/>
    </source>
</evidence>
<comment type="caution">
    <text evidence="2">The sequence shown here is derived from an EMBL/GenBank/DDBJ whole genome shotgun (WGS) entry which is preliminary data.</text>
</comment>
<dbReference type="InterPro" id="IPR052349">
    <property type="entry name" value="Metallo-hydrolase_Enzymes"/>
</dbReference>
<evidence type="ECO:0000313" key="2">
    <source>
        <dbReference type="EMBL" id="KLV08240.1"/>
    </source>
</evidence>
<dbReference type="InterPro" id="IPR013108">
    <property type="entry name" value="Amidohydro_3"/>
</dbReference>
<proteinExistence type="predicted"/>